<evidence type="ECO:0000313" key="2">
    <source>
        <dbReference type="Proteomes" id="UP001291623"/>
    </source>
</evidence>
<evidence type="ECO:0000313" key="1">
    <source>
        <dbReference type="EMBL" id="KAK4371174.1"/>
    </source>
</evidence>
<dbReference type="AlphaFoldDB" id="A0AAE1SI53"/>
<keyword evidence="2" id="KW-1185">Reference proteome</keyword>
<reference evidence="1" key="1">
    <citation type="submission" date="2023-12" db="EMBL/GenBank/DDBJ databases">
        <title>Genome assembly of Anisodus tanguticus.</title>
        <authorList>
            <person name="Wang Y.-J."/>
        </authorList>
    </citation>
    <scope>NUCLEOTIDE SEQUENCE</scope>
    <source>
        <strain evidence="1">KB-2021</strain>
        <tissue evidence="1">Leaf</tissue>
    </source>
</reference>
<organism evidence="1 2">
    <name type="scientific">Anisodus tanguticus</name>
    <dbReference type="NCBI Taxonomy" id="243964"/>
    <lineage>
        <taxon>Eukaryota</taxon>
        <taxon>Viridiplantae</taxon>
        <taxon>Streptophyta</taxon>
        <taxon>Embryophyta</taxon>
        <taxon>Tracheophyta</taxon>
        <taxon>Spermatophyta</taxon>
        <taxon>Magnoliopsida</taxon>
        <taxon>eudicotyledons</taxon>
        <taxon>Gunneridae</taxon>
        <taxon>Pentapetalae</taxon>
        <taxon>asterids</taxon>
        <taxon>lamiids</taxon>
        <taxon>Solanales</taxon>
        <taxon>Solanaceae</taxon>
        <taxon>Solanoideae</taxon>
        <taxon>Hyoscyameae</taxon>
        <taxon>Anisodus</taxon>
    </lineage>
</organism>
<dbReference type="Proteomes" id="UP001291623">
    <property type="component" value="Unassembled WGS sequence"/>
</dbReference>
<protein>
    <submittedName>
        <fullName evidence="1">Uncharacterized protein</fullName>
    </submittedName>
</protein>
<sequence>MEQGLKCPTLKWMALVLGSEGATAISNTMELWTKQKLKAAIIHLTCKAESCMFKMRHTSNTDDMLPNGISKALEGFRFGKVGNSGLGMAGISSFGNFGNSCFGNVGNSGFGISGNSGFGRVGSSGFGISWNSSLGKVGISGRCGNSGLGSSGLVTSRRWRASP</sequence>
<accession>A0AAE1SI53</accession>
<gene>
    <name evidence="1" type="ORF">RND71_010649</name>
</gene>
<proteinExistence type="predicted"/>
<name>A0AAE1SI53_9SOLA</name>
<dbReference type="EMBL" id="JAVYJV010000005">
    <property type="protein sequence ID" value="KAK4371174.1"/>
    <property type="molecule type" value="Genomic_DNA"/>
</dbReference>
<comment type="caution">
    <text evidence="1">The sequence shown here is derived from an EMBL/GenBank/DDBJ whole genome shotgun (WGS) entry which is preliminary data.</text>
</comment>